<dbReference type="Gene3D" id="3.30.565.10">
    <property type="entry name" value="Histidine kinase-like ATPase, C-terminal domain"/>
    <property type="match status" value="1"/>
</dbReference>
<dbReference type="PANTHER" id="PTHR45339:SF1">
    <property type="entry name" value="HYBRID SIGNAL TRANSDUCTION HISTIDINE KINASE J"/>
    <property type="match status" value="1"/>
</dbReference>
<keyword evidence="2" id="KW-0902">Two-component regulatory system</keyword>
<dbReference type="InterPro" id="IPR005467">
    <property type="entry name" value="His_kinase_dom"/>
</dbReference>
<dbReference type="CDD" id="cd00082">
    <property type="entry name" value="HisKA"/>
    <property type="match status" value="1"/>
</dbReference>
<dbReference type="SUPFAM" id="SSF47384">
    <property type="entry name" value="Homodimeric domain of signal transducing histidine kinase"/>
    <property type="match status" value="1"/>
</dbReference>
<dbReference type="SUPFAM" id="SSF55874">
    <property type="entry name" value="ATPase domain of HSP90 chaperone/DNA topoisomerase II/histidine kinase"/>
    <property type="match status" value="1"/>
</dbReference>
<evidence type="ECO:0000313" key="4">
    <source>
        <dbReference type="EMBL" id="VAW96069.1"/>
    </source>
</evidence>
<accession>A0A3B1ACR4</accession>
<dbReference type="Pfam" id="PF02518">
    <property type="entry name" value="HATPase_c"/>
    <property type="match status" value="1"/>
</dbReference>
<dbReference type="InterPro" id="IPR036890">
    <property type="entry name" value="HATPase_C_sf"/>
</dbReference>
<dbReference type="PANTHER" id="PTHR45339">
    <property type="entry name" value="HYBRID SIGNAL TRANSDUCTION HISTIDINE KINASE J"/>
    <property type="match status" value="1"/>
</dbReference>
<dbReference type="AlphaFoldDB" id="A0A3B1ACR4"/>
<dbReference type="InterPro" id="IPR003661">
    <property type="entry name" value="HisK_dim/P_dom"/>
</dbReference>
<evidence type="ECO:0000256" key="2">
    <source>
        <dbReference type="ARBA" id="ARBA00023012"/>
    </source>
</evidence>
<dbReference type="GO" id="GO:0000155">
    <property type="term" value="F:phosphorelay sensor kinase activity"/>
    <property type="evidence" value="ECO:0007669"/>
    <property type="project" value="InterPro"/>
</dbReference>
<proteinExistence type="predicted"/>
<dbReference type="InterPro" id="IPR036097">
    <property type="entry name" value="HisK_dim/P_sf"/>
</dbReference>
<dbReference type="EMBL" id="UOFT01000051">
    <property type="protein sequence ID" value="VAW96069.1"/>
    <property type="molecule type" value="Genomic_DNA"/>
</dbReference>
<organism evidence="4">
    <name type="scientific">hydrothermal vent metagenome</name>
    <dbReference type="NCBI Taxonomy" id="652676"/>
    <lineage>
        <taxon>unclassified sequences</taxon>
        <taxon>metagenomes</taxon>
        <taxon>ecological metagenomes</taxon>
    </lineage>
</organism>
<dbReference type="Pfam" id="PF00512">
    <property type="entry name" value="HisKA"/>
    <property type="match status" value="1"/>
</dbReference>
<gene>
    <name evidence="4" type="ORF">MNBD_GAMMA23-543</name>
</gene>
<evidence type="ECO:0000259" key="3">
    <source>
        <dbReference type="PROSITE" id="PS50109"/>
    </source>
</evidence>
<keyword evidence="1" id="KW-0597">Phosphoprotein</keyword>
<protein>
    <recommendedName>
        <fullName evidence="3">Histidine kinase domain-containing protein</fullName>
    </recommendedName>
</protein>
<dbReference type="SMART" id="SM00388">
    <property type="entry name" value="HisKA"/>
    <property type="match status" value="1"/>
</dbReference>
<sequence length="244" mass="27352">MFAINFLDLTSELERQQKIEQQQKDIEQALALAEESNRLKSEFIGKISHELHTPLNGILGLSEILLNSQLSTEQTEYIEKIHSSGNGLLGLVSNILEFTKHETDHPLQPETIQPVKILKTLRDEFVGAIEIKKLKLVIKKQNDVPDEIELNNSGFLNVVRCLVDNAIKFTKEGTITVSLQIKEVAQQKNLILEVLDTGIGIELSQQKDIFETFKQIDGSIRREHGGLGLVSISLATSLSHLRVL</sequence>
<dbReference type="InterPro" id="IPR003594">
    <property type="entry name" value="HATPase_dom"/>
</dbReference>
<reference evidence="4" key="1">
    <citation type="submission" date="2018-06" db="EMBL/GenBank/DDBJ databases">
        <authorList>
            <person name="Zhirakovskaya E."/>
        </authorList>
    </citation>
    <scope>NUCLEOTIDE SEQUENCE</scope>
</reference>
<dbReference type="SMART" id="SM00387">
    <property type="entry name" value="HATPase_c"/>
    <property type="match status" value="1"/>
</dbReference>
<feature type="domain" description="Histidine kinase" evidence="3">
    <location>
        <begin position="46"/>
        <end position="229"/>
    </location>
</feature>
<evidence type="ECO:0000256" key="1">
    <source>
        <dbReference type="ARBA" id="ARBA00022553"/>
    </source>
</evidence>
<dbReference type="PROSITE" id="PS50109">
    <property type="entry name" value="HIS_KIN"/>
    <property type="match status" value="1"/>
</dbReference>
<dbReference type="Gene3D" id="1.10.287.130">
    <property type="match status" value="1"/>
</dbReference>
<name>A0A3B1ACR4_9ZZZZ</name>